<dbReference type="AlphaFoldDB" id="A0A8R2D6P4"/>
<dbReference type="EnsemblMetazoa" id="XM_016808472.1">
    <property type="protein sequence ID" value="XP_016663961.1"/>
    <property type="gene ID" value="LOC107885066"/>
</dbReference>
<dbReference type="Proteomes" id="UP000007819">
    <property type="component" value="Unassembled WGS sequence"/>
</dbReference>
<feature type="region of interest" description="Disordered" evidence="1">
    <location>
        <begin position="87"/>
        <end position="187"/>
    </location>
</feature>
<feature type="compositionally biased region" description="Acidic residues" evidence="1">
    <location>
        <begin position="138"/>
        <end position="153"/>
    </location>
</feature>
<reference evidence="2" key="2">
    <citation type="submission" date="2022-06" db="UniProtKB">
        <authorList>
            <consortium name="EnsemblMetazoa"/>
        </authorList>
    </citation>
    <scope>IDENTIFICATION</scope>
</reference>
<name>A0A8R2D6P4_ACYPI</name>
<evidence type="ECO:0000256" key="1">
    <source>
        <dbReference type="SAM" id="MobiDB-lite"/>
    </source>
</evidence>
<proteinExistence type="predicted"/>
<organism evidence="2 3">
    <name type="scientific">Acyrthosiphon pisum</name>
    <name type="common">Pea aphid</name>
    <dbReference type="NCBI Taxonomy" id="7029"/>
    <lineage>
        <taxon>Eukaryota</taxon>
        <taxon>Metazoa</taxon>
        <taxon>Ecdysozoa</taxon>
        <taxon>Arthropoda</taxon>
        <taxon>Hexapoda</taxon>
        <taxon>Insecta</taxon>
        <taxon>Pterygota</taxon>
        <taxon>Neoptera</taxon>
        <taxon>Paraneoptera</taxon>
        <taxon>Hemiptera</taxon>
        <taxon>Sternorrhyncha</taxon>
        <taxon>Aphidomorpha</taxon>
        <taxon>Aphidoidea</taxon>
        <taxon>Aphididae</taxon>
        <taxon>Macrosiphini</taxon>
        <taxon>Acyrthosiphon</taxon>
    </lineage>
</organism>
<accession>A0A8R2D6P4</accession>
<dbReference type="GeneID" id="107885066"/>
<dbReference type="KEGG" id="api:107885066"/>
<feature type="region of interest" description="Disordered" evidence="1">
    <location>
        <begin position="43"/>
        <end position="75"/>
    </location>
</feature>
<evidence type="ECO:0000313" key="2">
    <source>
        <dbReference type="EnsemblMetazoa" id="XP_016663961.1"/>
    </source>
</evidence>
<reference evidence="3" key="1">
    <citation type="submission" date="2010-06" db="EMBL/GenBank/DDBJ databases">
        <authorList>
            <person name="Jiang H."/>
            <person name="Abraham K."/>
            <person name="Ali S."/>
            <person name="Alsbrooks S.L."/>
            <person name="Anim B.N."/>
            <person name="Anosike U.S."/>
            <person name="Attaway T."/>
            <person name="Bandaranaike D.P."/>
            <person name="Battles P.K."/>
            <person name="Bell S.N."/>
            <person name="Bell A.V."/>
            <person name="Beltran B."/>
            <person name="Bickham C."/>
            <person name="Bustamante Y."/>
            <person name="Caleb T."/>
            <person name="Canada A."/>
            <person name="Cardenas V."/>
            <person name="Carter K."/>
            <person name="Chacko J."/>
            <person name="Chandrabose M.N."/>
            <person name="Chavez D."/>
            <person name="Chavez A."/>
            <person name="Chen L."/>
            <person name="Chu H.-S."/>
            <person name="Claassen K.J."/>
            <person name="Cockrell R."/>
            <person name="Collins M."/>
            <person name="Cooper J.A."/>
            <person name="Cree A."/>
            <person name="Curry S.M."/>
            <person name="Da Y."/>
            <person name="Dao M.D."/>
            <person name="Das B."/>
            <person name="Davila M.-L."/>
            <person name="Davy-Carroll L."/>
            <person name="Denson S."/>
            <person name="Dinh H."/>
            <person name="Ebong V.E."/>
            <person name="Edwards J.R."/>
            <person name="Egan A."/>
            <person name="El-Daye J."/>
            <person name="Escobedo L."/>
            <person name="Fernandez S."/>
            <person name="Fernando P.R."/>
            <person name="Flagg N."/>
            <person name="Forbes L.D."/>
            <person name="Fowler R.G."/>
            <person name="Fu Q."/>
            <person name="Gabisi R.A."/>
            <person name="Ganer J."/>
            <person name="Garbino Pronczuk A."/>
            <person name="Garcia R.M."/>
            <person name="Garner T."/>
            <person name="Garrett T.E."/>
            <person name="Gonzalez D.A."/>
            <person name="Hamid H."/>
            <person name="Hawkins E.S."/>
            <person name="Hirani K."/>
            <person name="Hogues M.E."/>
            <person name="Hollins B."/>
            <person name="Hsiao C.-H."/>
            <person name="Jabil R."/>
            <person name="James M.L."/>
            <person name="Jhangiani S.N."/>
            <person name="Johnson B."/>
            <person name="Johnson Q."/>
            <person name="Joshi V."/>
            <person name="Kalu J.B."/>
            <person name="Kam C."/>
            <person name="Kashfia A."/>
            <person name="Keebler J."/>
            <person name="Kisamo H."/>
            <person name="Kovar C.L."/>
            <person name="Lago L.A."/>
            <person name="Lai C.-Y."/>
            <person name="Laidlaw J."/>
            <person name="Lara F."/>
            <person name="Le T.-K."/>
            <person name="Lee S.L."/>
            <person name="Legall F.H."/>
            <person name="Lemon S.J."/>
            <person name="Lewis L.R."/>
            <person name="Li B."/>
            <person name="Liu Y."/>
            <person name="Liu Y.-S."/>
            <person name="Lopez J."/>
            <person name="Lozado R.J."/>
            <person name="Lu J."/>
            <person name="Madu R.C."/>
            <person name="Maheshwari M."/>
            <person name="Maheshwari R."/>
            <person name="Malloy K."/>
            <person name="Martinez E."/>
            <person name="Mathew T."/>
            <person name="Mercado I.C."/>
            <person name="Mercado C."/>
            <person name="Meyer B."/>
            <person name="Montgomery K."/>
            <person name="Morgan M.B."/>
            <person name="Munidasa M."/>
            <person name="Nazareth L.V."/>
            <person name="Nelson J."/>
            <person name="Ng B.M."/>
            <person name="Nguyen N.B."/>
            <person name="Nguyen P.Q."/>
            <person name="Nguyen T."/>
            <person name="Obregon M."/>
            <person name="Okwuonu G.O."/>
            <person name="Onwere C.G."/>
            <person name="Orozco G."/>
            <person name="Parra A."/>
            <person name="Patel S."/>
            <person name="Patil S."/>
            <person name="Perez A."/>
            <person name="Perez Y."/>
            <person name="Pham C."/>
            <person name="Primus E.L."/>
            <person name="Pu L.-L."/>
            <person name="Puazo M."/>
            <person name="Qin X."/>
            <person name="Quiroz J.B."/>
            <person name="Reese J."/>
            <person name="Richards S."/>
            <person name="Rives C.M."/>
            <person name="Robberts R."/>
            <person name="Ruiz S.J."/>
            <person name="Ruiz M.J."/>
            <person name="Santibanez J."/>
            <person name="Schneider B.W."/>
            <person name="Sisson I."/>
            <person name="Smith M."/>
            <person name="Sodergren E."/>
            <person name="Song X.-Z."/>
            <person name="Song B.B."/>
            <person name="Summersgill H."/>
            <person name="Thelus R."/>
            <person name="Thornton R.D."/>
            <person name="Trejos Z.Y."/>
            <person name="Usmani K."/>
            <person name="Vattathil S."/>
            <person name="Villasana D."/>
            <person name="Walker D.L."/>
            <person name="Wang S."/>
            <person name="Wang K."/>
            <person name="White C.S."/>
            <person name="Williams A.C."/>
            <person name="Williamson J."/>
            <person name="Wilson K."/>
            <person name="Woghiren I.O."/>
            <person name="Woodworth J.R."/>
            <person name="Worley K.C."/>
            <person name="Wright R.A."/>
            <person name="Wu W."/>
            <person name="Young L."/>
            <person name="Zhang L."/>
            <person name="Zhang J."/>
            <person name="Zhu Y."/>
            <person name="Muzny D.M."/>
            <person name="Weinstock G."/>
            <person name="Gibbs R.A."/>
        </authorList>
    </citation>
    <scope>NUCLEOTIDE SEQUENCE [LARGE SCALE GENOMIC DNA]</scope>
    <source>
        <strain evidence="3">LSR1</strain>
    </source>
</reference>
<protein>
    <submittedName>
        <fullName evidence="2">Uncharacterized protein</fullName>
    </submittedName>
</protein>
<keyword evidence="3" id="KW-1185">Reference proteome</keyword>
<sequence length="216" mass="23959">MCNCSACYDIRKAKNTFSDDNQIKTATPESEIDCTFLGQIIVQDPSDDQQPPEQPPIVKNTPDLGGDVNGQSTHGIMSTTESTAAAIVQDPSDDQPREPDTTSTTRKRKKQNRYIQQCRFNNPMATNEIIIAHQPDTSESDSNGEDESTDEFENNNHTKSEGNDDDDDDDDDNNSKMHQCPFCSKPFNSTLDQRDLNVLTAMLHSMVAPIDQSIGI</sequence>
<evidence type="ECO:0000313" key="3">
    <source>
        <dbReference type="Proteomes" id="UP000007819"/>
    </source>
</evidence>
<dbReference type="RefSeq" id="XP_016663961.1">
    <property type="nucleotide sequence ID" value="XM_016808472.1"/>
</dbReference>
<feature type="compositionally biased region" description="Polar residues" evidence="1">
    <location>
        <begin position="113"/>
        <end position="125"/>
    </location>
</feature>
<feature type="compositionally biased region" description="Acidic residues" evidence="1">
    <location>
        <begin position="163"/>
        <end position="172"/>
    </location>
</feature>